<gene>
    <name evidence="2" type="ORF">NEMVEDRAFT_v1g248445</name>
</gene>
<evidence type="ECO:0000313" key="3">
    <source>
        <dbReference type="Proteomes" id="UP000001593"/>
    </source>
</evidence>
<dbReference type="eggNOG" id="ENOG502RXMN">
    <property type="taxonomic scope" value="Eukaryota"/>
</dbReference>
<reference evidence="2 3" key="1">
    <citation type="journal article" date="2007" name="Science">
        <title>Sea anemone genome reveals ancestral eumetazoan gene repertoire and genomic organization.</title>
        <authorList>
            <person name="Putnam N.H."/>
            <person name="Srivastava M."/>
            <person name="Hellsten U."/>
            <person name="Dirks B."/>
            <person name="Chapman J."/>
            <person name="Salamov A."/>
            <person name="Terry A."/>
            <person name="Shapiro H."/>
            <person name="Lindquist E."/>
            <person name="Kapitonov V.V."/>
            <person name="Jurka J."/>
            <person name="Genikhovich G."/>
            <person name="Grigoriev I.V."/>
            <person name="Lucas S.M."/>
            <person name="Steele R.E."/>
            <person name="Finnerty J.R."/>
            <person name="Technau U."/>
            <person name="Martindale M.Q."/>
            <person name="Rokhsar D.S."/>
        </authorList>
    </citation>
    <scope>NUCLEOTIDE SEQUENCE [LARGE SCALE GENOMIC DNA]</scope>
    <source>
        <strain evidence="3">CH2 X CH6</strain>
    </source>
</reference>
<dbReference type="HOGENOM" id="CLU_1005780_0_0_1"/>
<evidence type="ECO:0000313" key="2">
    <source>
        <dbReference type="EMBL" id="EDO30329.1"/>
    </source>
</evidence>
<dbReference type="EMBL" id="DS470073">
    <property type="protein sequence ID" value="EDO30329.1"/>
    <property type="molecule type" value="Genomic_DNA"/>
</dbReference>
<proteinExistence type="predicted"/>
<feature type="region of interest" description="Disordered" evidence="1">
    <location>
        <begin position="170"/>
        <end position="193"/>
    </location>
</feature>
<dbReference type="GO" id="GO:0045046">
    <property type="term" value="P:protein import into peroxisome membrane"/>
    <property type="evidence" value="ECO:0007669"/>
    <property type="project" value="InterPro"/>
</dbReference>
<dbReference type="AlphaFoldDB" id="A7T137"/>
<dbReference type="GO" id="GO:0005777">
    <property type="term" value="C:peroxisome"/>
    <property type="evidence" value="ECO:0000318"/>
    <property type="project" value="GO_Central"/>
</dbReference>
<dbReference type="GO" id="GO:0051117">
    <property type="term" value="F:ATPase binding"/>
    <property type="evidence" value="ECO:0000318"/>
    <property type="project" value="GO_Central"/>
</dbReference>
<protein>
    <submittedName>
        <fullName evidence="2">Uncharacterized protein</fullName>
    </submittedName>
</protein>
<dbReference type="Pfam" id="PF07163">
    <property type="entry name" value="Pex26"/>
    <property type="match status" value="1"/>
</dbReference>
<dbReference type="InterPro" id="IPR010797">
    <property type="entry name" value="Pex26"/>
</dbReference>
<dbReference type="GO" id="GO:0005778">
    <property type="term" value="C:peroxisomal membrane"/>
    <property type="evidence" value="ECO:0007669"/>
    <property type="project" value="InterPro"/>
</dbReference>
<dbReference type="GO" id="GO:0016558">
    <property type="term" value="P:protein import into peroxisome matrix"/>
    <property type="evidence" value="ECO:0000318"/>
    <property type="project" value="GO_Central"/>
</dbReference>
<dbReference type="OrthoDB" id="5954192at2759"/>
<dbReference type="KEGG" id="nve:5501084"/>
<keyword evidence="3" id="KW-1185">Reference proteome</keyword>
<dbReference type="PANTHER" id="PTHR16262">
    <property type="entry name" value="PEROXISOME ASSEMBLY PROTEIN 26"/>
    <property type="match status" value="1"/>
</dbReference>
<dbReference type="GO" id="GO:0044877">
    <property type="term" value="F:protein-containing complex binding"/>
    <property type="evidence" value="ECO:0007669"/>
    <property type="project" value="InterPro"/>
</dbReference>
<name>A7T137_NEMVE</name>
<dbReference type="OMA" id="FAPFHLM"/>
<evidence type="ECO:0000256" key="1">
    <source>
        <dbReference type="SAM" id="MobiDB-lite"/>
    </source>
</evidence>
<accession>A7T137</accession>
<sequence length="277" mass="31614">MATTEKCIEKLAKKAKKAFVSRRFQKTIWICRDGLQTLQAAADIEQNAQHWKICLGILSIQAFVEMGERQKADHFATTWFGEVEDFPAEILKLCICSHIWSSEFEEATNLAELWLSNKSNQESVDIYAGVIELYMKNVVIPHKGIKKAETFIFKNPVLPESKKQELIDITHKSSKQKDTSNMDYDNKNDIERINSDGKGTNKPFFGLYILQMLRMFNGQANSKSIIKTLARATILLLCLYLLLARSDNQGSGQVSLWRAVQQAWTALFAPYHLMQSQ</sequence>
<dbReference type="InParanoid" id="A7T137"/>
<dbReference type="Proteomes" id="UP000001593">
    <property type="component" value="Unassembled WGS sequence"/>
</dbReference>
<organism evidence="2 3">
    <name type="scientific">Nematostella vectensis</name>
    <name type="common">Starlet sea anemone</name>
    <dbReference type="NCBI Taxonomy" id="45351"/>
    <lineage>
        <taxon>Eukaryota</taxon>
        <taxon>Metazoa</taxon>
        <taxon>Cnidaria</taxon>
        <taxon>Anthozoa</taxon>
        <taxon>Hexacorallia</taxon>
        <taxon>Actiniaria</taxon>
        <taxon>Edwardsiidae</taxon>
        <taxon>Nematostella</taxon>
    </lineage>
</organism>
<dbReference type="PANTHER" id="PTHR16262:SF2">
    <property type="entry name" value="PEROXISOME ASSEMBLY PROTEIN 26"/>
    <property type="match status" value="1"/>
</dbReference>